<sequence>IFTRCPDLTYISLDSSTCLTNSLIVSIAKSCPNLQTLNISFGATQPSKLKFGDVGLLALVKYCHNLEVLSFLYNPNITSVGLTALFHSLDGPLRSLVSVSLCVGHGYSCSISVVALHGLKHLTEQSKRQLKDAAATARSSSYMLLHLDFNRTRSIQ</sequence>
<feature type="non-terminal residue" evidence="1">
    <location>
        <position position="1"/>
    </location>
</feature>
<dbReference type="GO" id="GO:0019005">
    <property type="term" value="C:SCF ubiquitin ligase complex"/>
    <property type="evidence" value="ECO:0007669"/>
    <property type="project" value="TreeGrafter"/>
</dbReference>
<dbReference type="InterPro" id="IPR006553">
    <property type="entry name" value="Leu-rich_rpt_Cys-con_subtyp"/>
</dbReference>
<protein>
    <recommendedName>
        <fullName evidence="2">F-box domain-containing protein</fullName>
    </recommendedName>
</protein>
<accession>A0A0B7BY10</accession>
<dbReference type="SMART" id="SM00367">
    <property type="entry name" value="LRR_CC"/>
    <property type="match status" value="3"/>
</dbReference>
<proteinExistence type="predicted"/>
<dbReference type="PANTHER" id="PTHR13318">
    <property type="entry name" value="PARTNER OF PAIRED, ISOFORM B-RELATED"/>
    <property type="match status" value="1"/>
</dbReference>
<evidence type="ECO:0000313" key="1">
    <source>
        <dbReference type="EMBL" id="CEK97045.1"/>
    </source>
</evidence>
<dbReference type="PANTHER" id="PTHR13318:SF190">
    <property type="entry name" value="PARTNER OF PAIRED, ISOFORM B"/>
    <property type="match status" value="1"/>
</dbReference>
<evidence type="ECO:0008006" key="2">
    <source>
        <dbReference type="Google" id="ProtNLM"/>
    </source>
</evidence>
<reference evidence="1" key="1">
    <citation type="submission" date="2014-12" db="EMBL/GenBank/DDBJ databases">
        <title>Insight into the proteome of Arion vulgaris.</title>
        <authorList>
            <person name="Aradska J."/>
            <person name="Bulat T."/>
            <person name="Smidak R."/>
            <person name="Sarate P."/>
            <person name="Gangsoo J."/>
            <person name="Sialana F."/>
            <person name="Bilban M."/>
            <person name="Lubec G."/>
        </authorList>
    </citation>
    <scope>NUCLEOTIDE SEQUENCE</scope>
    <source>
        <tissue evidence="1">Skin</tissue>
    </source>
</reference>
<dbReference type="AlphaFoldDB" id="A0A0B7BY10"/>
<name>A0A0B7BY10_9EUPU</name>
<dbReference type="GO" id="GO:0031146">
    <property type="term" value="P:SCF-dependent proteasomal ubiquitin-dependent protein catabolic process"/>
    <property type="evidence" value="ECO:0007669"/>
    <property type="project" value="TreeGrafter"/>
</dbReference>
<dbReference type="SUPFAM" id="SSF52047">
    <property type="entry name" value="RNI-like"/>
    <property type="match status" value="1"/>
</dbReference>
<dbReference type="EMBL" id="HACG01050180">
    <property type="protein sequence ID" value="CEK97045.1"/>
    <property type="molecule type" value="Transcribed_RNA"/>
</dbReference>
<dbReference type="InterPro" id="IPR032675">
    <property type="entry name" value="LRR_dom_sf"/>
</dbReference>
<dbReference type="Gene3D" id="3.80.10.10">
    <property type="entry name" value="Ribonuclease Inhibitor"/>
    <property type="match status" value="1"/>
</dbReference>
<organism evidence="1">
    <name type="scientific">Arion vulgaris</name>
    <dbReference type="NCBI Taxonomy" id="1028688"/>
    <lineage>
        <taxon>Eukaryota</taxon>
        <taxon>Metazoa</taxon>
        <taxon>Spiralia</taxon>
        <taxon>Lophotrochozoa</taxon>
        <taxon>Mollusca</taxon>
        <taxon>Gastropoda</taxon>
        <taxon>Heterobranchia</taxon>
        <taxon>Euthyneura</taxon>
        <taxon>Panpulmonata</taxon>
        <taxon>Eupulmonata</taxon>
        <taxon>Stylommatophora</taxon>
        <taxon>Helicina</taxon>
        <taxon>Arionoidea</taxon>
        <taxon>Arionidae</taxon>
        <taxon>Arion</taxon>
    </lineage>
</organism>
<gene>
    <name evidence="1" type="primary">ORF214468</name>
</gene>